<dbReference type="SUPFAM" id="SSF53067">
    <property type="entry name" value="Actin-like ATPase domain"/>
    <property type="match status" value="1"/>
</dbReference>
<gene>
    <name evidence="1" type="ORF">FC85_GL002335</name>
</gene>
<dbReference type="InterPro" id="IPR050696">
    <property type="entry name" value="FtsA/MreB"/>
</dbReference>
<organism evidence="1 2">
    <name type="scientific">Lentilactobacillus diolivorans DSM 14421</name>
    <dbReference type="NCBI Taxonomy" id="1423739"/>
    <lineage>
        <taxon>Bacteria</taxon>
        <taxon>Bacillati</taxon>
        <taxon>Bacillota</taxon>
        <taxon>Bacilli</taxon>
        <taxon>Lactobacillales</taxon>
        <taxon>Lactobacillaceae</taxon>
        <taxon>Lentilactobacillus</taxon>
    </lineage>
</organism>
<comment type="caution">
    <text evidence="1">The sequence shown here is derived from an EMBL/GenBank/DDBJ whole genome shotgun (WGS) entry which is preliminary data.</text>
</comment>
<dbReference type="InterPro" id="IPR043129">
    <property type="entry name" value="ATPase_NBD"/>
</dbReference>
<dbReference type="RefSeq" id="WP_057863960.1">
    <property type="nucleotide sequence ID" value="NZ_AZEY01000020.1"/>
</dbReference>
<dbReference type="STRING" id="1423739.FC85_GL002335"/>
<dbReference type="InterPro" id="IPR013366">
    <property type="entry name" value="EutJ"/>
</dbReference>
<sequence>MQTRTKRFTNLKAANEQLQKFAKVVNSDHAIRKLHKNESLRVGIDLGTSSIVLTVLDHDNQPLYGAFEYDHAVRDGIVVNYMESVQILKRLKQKAEKVLGIELTTACGAIPPGTGESSAKIVSNVIEAAEFVCRNVVDEPTAAAQFLHLETGTVVDIGGGTTGISVFKNGKLTEVVDEPTGGFHMTLVLAGNQHIKSDEAELLKRDPKKEQNIFPIIRPVVEKMATITKTATSKTIEQPVVVVGGAINFKDFIPTFSKTLGMPVHKPSFPQFVTPLGIGMYDHE</sequence>
<dbReference type="PANTHER" id="PTHR32432">
    <property type="entry name" value="CELL DIVISION PROTEIN FTSA-RELATED"/>
    <property type="match status" value="1"/>
</dbReference>
<dbReference type="Gene3D" id="3.30.420.40">
    <property type="match status" value="2"/>
</dbReference>
<reference evidence="1 2" key="1">
    <citation type="journal article" date="2015" name="Genome Announc.">
        <title>Expanding the biotechnology potential of lactobacilli through comparative genomics of 213 strains and associated genera.</title>
        <authorList>
            <person name="Sun Z."/>
            <person name="Harris H.M."/>
            <person name="McCann A."/>
            <person name="Guo C."/>
            <person name="Argimon S."/>
            <person name="Zhang W."/>
            <person name="Yang X."/>
            <person name="Jeffery I.B."/>
            <person name="Cooney J.C."/>
            <person name="Kagawa T.F."/>
            <person name="Liu W."/>
            <person name="Song Y."/>
            <person name="Salvetti E."/>
            <person name="Wrobel A."/>
            <person name="Rasinkangas P."/>
            <person name="Parkhill J."/>
            <person name="Rea M.C."/>
            <person name="O'Sullivan O."/>
            <person name="Ritari J."/>
            <person name="Douillard F.P."/>
            <person name="Paul Ross R."/>
            <person name="Yang R."/>
            <person name="Briner A.E."/>
            <person name="Felis G.E."/>
            <person name="de Vos W.M."/>
            <person name="Barrangou R."/>
            <person name="Klaenhammer T.R."/>
            <person name="Caufield P.W."/>
            <person name="Cui Y."/>
            <person name="Zhang H."/>
            <person name="O'Toole P.W."/>
        </authorList>
    </citation>
    <scope>NUCLEOTIDE SEQUENCE [LARGE SCALE GENOMIC DNA]</scope>
    <source>
        <strain evidence="1 2">DSM 14421</strain>
    </source>
</reference>
<dbReference type="Pfam" id="PF14450">
    <property type="entry name" value="FtsA"/>
    <property type="match status" value="1"/>
</dbReference>
<dbReference type="PANTHER" id="PTHR32432:SF3">
    <property type="entry name" value="ETHANOLAMINE UTILIZATION PROTEIN EUTJ"/>
    <property type="match status" value="1"/>
</dbReference>
<dbReference type="Proteomes" id="UP000052013">
    <property type="component" value="Unassembled WGS sequence"/>
</dbReference>
<evidence type="ECO:0000313" key="1">
    <source>
        <dbReference type="EMBL" id="KRL69114.1"/>
    </source>
</evidence>
<dbReference type="NCBIfam" id="NF011660">
    <property type="entry name" value="PRK15080.1"/>
    <property type="match status" value="1"/>
</dbReference>
<name>A0A0R1SQY6_9LACO</name>
<dbReference type="AlphaFoldDB" id="A0A0R1SQY6"/>
<accession>A0A0R1SQY6</accession>
<dbReference type="NCBIfam" id="TIGR02529">
    <property type="entry name" value="EutJ"/>
    <property type="match status" value="1"/>
</dbReference>
<proteinExistence type="predicted"/>
<dbReference type="EMBL" id="AZEY01000020">
    <property type="protein sequence ID" value="KRL69114.1"/>
    <property type="molecule type" value="Genomic_DNA"/>
</dbReference>
<evidence type="ECO:0000313" key="2">
    <source>
        <dbReference type="Proteomes" id="UP000052013"/>
    </source>
</evidence>
<protein>
    <submittedName>
        <fullName evidence="1">Ethanolamine utilization protein EutJ</fullName>
    </submittedName>
</protein>
<dbReference type="PATRIC" id="fig|1423739.3.peg.2428"/>